<dbReference type="InterPro" id="IPR029044">
    <property type="entry name" value="Nucleotide-diphossugar_trans"/>
</dbReference>
<keyword evidence="1 3" id="KW-0808">Transferase</keyword>
<dbReference type="PANTHER" id="PTHR42866">
    <property type="entry name" value="3-DEOXY-MANNO-OCTULOSONATE CYTIDYLYLTRANSFERASE"/>
    <property type="match status" value="1"/>
</dbReference>
<dbReference type="GeneID" id="74308655"/>
<evidence type="ECO:0000256" key="1">
    <source>
        <dbReference type="ARBA" id="ARBA00022679"/>
    </source>
</evidence>
<dbReference type="SUPFAM" id="SSF53448">
    <property type="entry name" value="Nucleotide-diphospho-sugar transferases"/>
    <property type="match status" value="1"/>
</dbReference>
<dbReference type="AlphaFoldDB" id="A0A9E7TLE8"/>
<dbReference type="NCBIfam" id="NF003950">
    <property type="entry name" value="PRK05450.1-3"/>
    <property type="match status" value="1"/>
</dbReference>
<keyword evidence="4" id="KW-1185">Reference proteome</keyword>
<dbReference type="NCBIfam" id="TIGR00466">
    <property type="entry name" value="kdsB"/>
    <property type="match status" value="1"/>
</dbReference>
<evidence type="ECO:0000256" key="2">
    <source>
        <dbReference type="ARBA" id="ARBA00022695"/>
    </source>
</evidence>
<keyword evidence="2 3" id="KW-0548">Nucleotidyltransferase</keyword>
<dbReference type="RefSeq" id="WP_257742415.1">
    <property type="nucleotide sequence ID" value="NZ_CP096115.1"/>
</dbReference>
<dbReference type="CDD" id="cd02517">
    <property type="entry name" value="CMP-KDO-Synthetase"/>
    <property type="match status" value="1"/>
</dbReference>
<dbReference type="HAMAP" id="MF_00057">
    <property type="entry name" value="KdsB"/>
    <property type="match status" value="1"/>
</dbReference>
<proteinExistence type="inferred from homology"/>
<dbReference type="Pfam" id="PF02348">
    <property type="entry name" value="CTP_transf_3"/>
    <property type="match status" value="1"/>
</dbReference>
<dbReference type="Proteomes" id="UP001060368">
    <property type="component" value="Chromosome"/>
</dbReference>
<dbReference type="GO" id="GO:0005829">
    <property type="term" value="C:cytosol"/>
    <property type="evidence" value="ECO:0007669"/>
    <property type="project" value="TreeGrafter"/>
</dbReference>
<name>A0A9E7TLE8_9EURY</name>
<dbReference type="NCBIfam" id="NF003952">
    <property type="entry name" value="PRK05450.1-5"/>
    <property type="match status" value="1"/>
</dbReference>
<dbReference type="InterPro" id="IPR003329">
    <property type="entry name" value="Cytidylyl_trans"/>
</dbReference>
<dbReference type="GO" id="GO:0008690">
    <property type="term" value="F:3-deoxy-manno-octulosonate cytidylyltransferase activity"/>
    <property type="evidence" value="ECO:0007669"/>
    <property type="project" value="UniProtKB-EC"/>
</dbReference>
<dbReference type="EC" id="2.7.7.38" evidence="3"/>
<dbReference type="EMBL" id="CP096115">
    <property type="protein sequence ID" value="UUX92266.1"/>
    <property type="molecule type" value="Genomic_DNA"/>
</dbReference>
<dbReference type="NCBIfam" id="NF009905">
    <property type="entry name" value="PRK13368.1"/>
    <property type="match status" value="1"/>
</dbReference>
<gene>
    <name evidence="3" type="primary">kdsB</name>
    <name evidence="3" type="ORF">L6E24_13090</name>
</gene>
<organism evidence="3 4">
    <name type="scientific">Methanoplanus endosymbiosus</name>
    <dbReference type="NCBI Taxonomy" id="33865"/>
    <lineage>
        <taxon>Archaea</taxon>
        <taxon>Methanobacteriati</taxon>
        <taxon>Methanobacteriota</taxon>
        <taxon>Stenosarchaea group</taxon>
        <taxon>Methanomicrobia</taxon>
        <taxon>Methanomicrobiales</taxon>
        <taxon>Methanomicrobiaceae</taxon>
        <taxon>Methanoplanus</taxon>
    </lineage>
</organism>
<sequence length="244" mass="27814">MKIIAVIPARYESTRLPGKPLETIQKKPMIQWVYEAALASNYFDKVIVATDDQRIIDCVISFNGLAIMTRSDHISGTDRVAEVAELYSDVDVIANIQGDQPFITKDLLCALLKPYLDKTNPEMTTVACQLKNDDFNNPNVVKVLLNKNSEALYFSRASIPYYRKKGNAPVYCHLGLYAFQRDFLLKYSKMSVTDLEKCESLEQLRALENGYKIIVTTTKDNIFEINTYKDLAKAKKLYENDENL</sequence>
<dbReference type="Gene3D" id="3.90.550.10">
    <property type="entry name" value="Spore Coat Polysaccharide Biosynthesis Protein SpsA, Chain A"/>
    <property type="match status" value="1"/>
</dbReference>
<reference evidence="3" key="1">
    <citation type="submission" date="2022-04" db="EMBL/GenBank/DDBJ databases">
        <title>Complete genome of Methanoplanus endosymbiosus DSM 3599.</title>
        <authorList>
            <person name="Chen S.-C."/>
            <person name="You Y.-T."/>
            <person name="Zhou Y.-Z."/>
            <person name="Lai M.-C."/>
        </authorList>
    </citation>
    <scope>NUCLEOTIDE SEQUENCE</scope>
    <source>
        <strain evidence="3">DSM 3599</strain>
    </source>
</reference>
<evidence type="ECO:0000313" key="4">
    <source>
        <dbReference type="Proteomes" id="UP001060368"/>
    </source>
</evidence>
<dbReference type="PANTHER" id="PTHR42866:SF2">
    <property type="entry name" value="3-DEOXY-MANNO-OCTULOSONATE CYTIDYLYLTRANSFERASE, MITOCHONDRIAL"/>
    <property type="match status" value="1"/>
</dbReference>
<accession>A0A9E7TLE8</accession>
<evidence type="ECO:0000313" key="3">
    <source>
        <dbReference type="EMBL" id="UUX92266.1"/>
    </source>
</evidence>
<dbReference type="KEGG" id="mend:L6E24_13090"/>
<protein>
    <submittedName>
        <fullName evidence="3">3-deoxy-manno-octulosonate cytidylyltransferase</fullName>
        <ecNumber evidence="3">2.7.7.38</ecNumber>
    </submittedName>
</protein>
<dbReference type="InterPro" id="IPR004528">
    <property type="entry name" value="KdsB"/>
</dbReference>